<keyword evidence="5" id="KW-0175">Coiled coil</keyword>
<keyword evidence="2 4" id="KW-0807">Transducer</keyword>
<evidence type="ECO:0000256" key="6">
    <source>
        <dbReference type="SAM" id="Phobius"/>
    </source>
</evidence>
<comment type="subcellular location">
    <subcellularLocation>
        <location evidence="1">Membrane</location>
    </subcellularLocation>
</comment>
<evidence type="ECO:0000256" key="2">
    <source>
        <dbReference type="ARBA" id="ARBA00023224"/>
    </source>
</evidence>
<keyword evidence="6" id="KW-1133">Transmembrane helix</keyword>
<accession>A0ABU9TQP5</accession>
<sequence>MNGSLSGYYFKGFLSALIITGLAAGAAVALDVDSLSLTLLTITALLTSLISLFVIHKVLLGPLKNEIRLVNEAKVDQLVLLPYFFGDLFKKLANNEDISGKLSSSANANAIAAAEVSFSADTLKVKLDNQVQEVAQIATNSEEMTVTVQQSEQQAELAATMAVRAKTTGAEGQQALTETMSNIRELNAQAAETLVLIEQLNEKSLKIQDVTQVIEEIAEQTNLLALNAAIEAARAGDHGRGFSVVADEVRQLASRTASATGEVEQIIDEIRSETQQVVTRIQTLSTDVENGTLAMEKISQQLGDISEQSSDVEEQISTIAEGAKNNRQNLEVIFSSLQTVRHELEGSDAEVAQLASQASALMEAAEKSNSILAASSEQNYHQPFYHIARDTADKVSAAFEQAITQGQISQSALFDHDYVAVEGSNPLKHTTQFDKLTDQILPSIQEPALTSHEKLIYVIATDINGFVPTHNDQFAHPLTGDYETDLVKSRSKRIFNDRTGARCGAHTDTMLLQTYKRDTGEIMHDLSVPIFVNGQHWGGIRIGYKPENH</sequence>
<keyword evidence="6" id="KW-0472">Membrane</keyword>
<dbReference type="Pfam" id="PF00015">
    <property type="entry name" value="MCPsignal"/>
    <property type="match status" value="1"/>
</dbReference>
<evidence type="ECO:0000256" key="1">
    <source>
        <dbReference type="ARBA" id="ARBA00004370"/>
    </source>
</evidence>
<keyword evidence="9" id="KW-1185">Reference proteome</keyword>
<dbReference type="InterPro" id="IPR004089">
    <property type="entry name" value="MCPsignal_dom"/>
</dbReference>
<comment type="similarity">
    <text evidence="3">Belongs to the methyl-accepting chemotaxis (MCP) protein family.</text>
</comment>
<evidence type="ECO:0000313" key="9">
    <source>
        <dbReference type="Proteomes" id="UP001449225"/>
    </source>
</evidence>
<reference evidence="8 9" key="1">
    <citation type="submission" date="2024-03" db="EMBL/GenBank/DDBJ databases">
        <title>Community enrichment and isolation of bacterial strains for fucoidan degradation.</title>
        <authorList>
            <person name="Sichert A."/>
        </authorList>
    </citation>
    <scope>NUCLEOTIDE SEQUENCE [LARGE SCALE GENOMIC DNA]</scope>
    <source>
        <strain evidence="8 9">AS76</strain>
    </source>
</reference>
<evidence type="ECO:0000256" key="5">
    <source>
        <dbReference type="SAM" id="Coils"/>
    </source>
</evidence>
<dbReference type="Gene3D" id="1.10.287.950">
    <property type="entry name" value="Methyl-accepting chemotaxis protein"/>
    <property type="match status" value="1"/>
</dbReference>
<name>A0ABU9TQP5_9GAMM</name>
<evidence type="ECO:0000259" key="7">
    <source>
        <dbReference type="PROSITE" id="PS50111"/>
    </source>
</evidence>
<feature type="domain" description="Methyl-accepting transducer" evidence="7">
    <location>
        <begin position="105"/>
        <end position="341"/>
    </location>
</feature>
<evidence type="ECO:0000256" key="4">
    <source>
        <dbReference type="PROSITE-ProRule" id="PRU00284"/>
    </source>
</evidence>
<gene>
    <name evidence="8" type="ORF">WNY58_06535</name>
</gene>
<organism evidence="8 9">
    <name type="scientific">Neptuniibacter pectenicola</name>
    <dbReference type="NCBI Taxonomy" id="1806669"/>
    <lineage>
        <taxon>Bacteria</taxon>
        <taxon>Pseudomonadati</taxon>
        <taxon>Pseudomonadota</taxon>
        <taxon>Gammaproteobacteria</taxon>
        <taxon>Oceanospirillales</taxon>
        <taxon>Oceanospirillaceae</taxon>
        <taxon>Neptuniibacter</taxon>
    </lineage>
</organism>
<dbReference type="RefSeq" id="WP_342854075.1">
    <property type="nucleotide sequence ID" value="NZ_JBBMRA010000004.1"/>
</dbReference>
<keyword evidence="6" id="KW-0812">Transmembrane</keyword>
<feature type="transmembrane region" description="Helical" evidence="6">
    <location>
        <begin position="39"/>
        <end position="60"/>
    </location>
</feature>
<feature type="coiled-coil region" evidence="5">
    <location>
        <begin position="183"/>
        <end position="220"/>
    </location>
</feature>
<dbReference type="CDD" id="cd11386">
    <property type="entry name" value="MCP_signal"/>
    <property type="match status" value="1"/>
</dbReference>
<evidence type="ECO:0000313" key="8">
    <source>
        <dbReference type="EMBL" id="MEM5536045.1"/>
    </source>
</evidence>
<dbReference type="PANTHER" id="PTHR32089:SF120">
    <property type="entry name" value="METHYL-ACCEPTING CHEMOTAXIS PROTEIN TLPQ"/>
    <property type="match status" value="1"/>
</dbReference>
<dbReference type="EMBL" id="JBBMRA010000004">
    <property type="protein sequence ID" value="MEM5536045.1"/>
    <property type="molecule type" value="Genomic_DNA"/>
</dbReference>
<dbReference type="SUPFAM" id="SSF58104">
    <property type="entry name" value="Methyl-accepting chemotaxis protein (MCP) signaling domain"/>
    <property type="match status" value="1"/>
</dbReference>
<dbReference type="SMART" id="SM00283">
    <property type="entry name" value="MA"/>
    <property type="match status" value="1"/>
</dbReference>
<dbReference type="PROSITE" id="PS50111">
    <property type="entry name" value="CHEMOTAXIS_TRANSDUC_2"/>
    <property type="match status" value="1"/>
</dbReference>
<proteinExistence type="inferred from homology"/>
<protein>
    <submittedName>
        <fullName evidence="8">Methyl-accepting chemotaxis protein</fullName>
    </submittedName>
</protein>
<comment type="caution">
    <text evidence="8">The sequence shown here is derived from an EMBL/GenBank/DDBJ whole genome shotgun (WGS) entry which is preliminary data.</text>
</comment>
<dbReference type="PANTHER" id="PTHR32089">
    <property type="entry name" value="METHYL-ACCEPTING CHEMOTAXIS PROTEIN MCPB"/>
    <property type="match status" value="1"/>
</dbReference>
<evidence type="ECO:0000256" key="3">
    <source>
        <dbReference type="ARBA" id="ARBA00029447"/>
    </source>
</evidence>
<dbReference type="Proteomes" id="UP001449225">
    <property type="component" value="Unassembled WGS sequence"/>
</dbReference>